<evidence type="ECO:0000256" key="5">
    <source>
        <dbReference type="ARBA" id="ARBA00047942"/>
    </source>
</evidence>
<comment type="caution">
    <text evidence="8">The sequence shown here is derived from an EMBL/GenBank/DDBJ whole genome shotgun (WGS) entry which is preliminary data.</text>
</comment>
<dbReference type="GO" id="GO:0032259">
    <property type="term" value="P:methylation"/>
    <property type="evidence" value="ECO:0007669"/>
    <property type="project" value="UniProtKB-KW"/>
</dbReference>
<feature type="region of interest" description="Disordered" evidence="6">
    <location>
        <begin position="240"/>
        <end position="358"/>
    </location>
</feature>
<feature type="domain" description="Type II methyltransferase M.TaqI-like" evidence="7">
    <location>
        <begin position="111"/>
        <end position="207"/>
    </location>
</feature>
<dbReference type="InterPro" id="IPR011639">
    <property type="entry name" value="MethylTrfase_TaqI-like_dom"/>
</dbReference>
<dbReference type="Gene3D" id="3.40.50.150">
    <property type="entry name" value="Vaccinia Virus protein VP39"/>
    <property type="match status" value="1"/>
</dbReference>
<dbReference type="PANTHER" id="PTHR33841">
    <property type="entry name" value="DNA METHYLTRANSFERASE YEEA-RELATED"/>
    <property type="match status" value="1"/>
</dbReference>
<dbReference type="Proteomes" id="UP001551658">
    <property type="component" value="Unassembled WGS sequence"/>
</dbReference>
<evidence type="ECO:0000313" key="9">
    <source>
        <dbReference type="Proteomes" id="UP001551658"/>
    </source>
</evidence>
<reference evidence="8 9" key="1">
    <citation type="submission" date="2024-06" db="EMBL/GenBank/DDBJ databases">
        <title>The Natural Products Discovery Center: Release of the First 8490 Sequenced Strains for Exploring Actinobacteria Biosynthetic Diversity.</title>
        <authorList>
            <person name="Kalkreuter E."/>
            <person name="Kautsar S.A."/>
            <person name="Yang D."/>
            <person name="Bader C.D."/>
            <person name="Teijaro C.N."/>
            <person name="Fluegel L."/>
            <person name="Davis C.M."/>
            <person name="Simpson J.R."/>
            <person name="Lauterbach L."/>
            <person name="Steele A.D."/>
            <person name="Gui C."/>
            <person name="Meng S."/>
            <person name="Li G."/>
            <person name="Viehrig K."/>
            <person name="Ye F."/>
            <person name="Su P."/>
            <person name="Kiefer A.F."/>
            <person name="Nichols A."/>
            <person name="Cepeda A.J."/>
            <person name="Yan W."/>
            <person name="Fan B."/>
            <person name="Jiang Y."/>
            <person name="Adhikari A."/>
            <person name="Zheng C.-J."/>
            <person name="Schuster L."/>
            <person name="Cowan T.M."/>
            <person name="Smanski M.J."/>
            <person name="Chevrette M.G."/>
            <person name="De Carvalho L.P.S."/>
            <person name="Shen B."/>
        </authorList>
    </citation>
    <scope>NUCLEOTIDE SEQUENCE [LARGE SCALE GENOMIC DNA]</scope>
    <source>
        <strain evidence="8 9">NPDC050671</strain>
    </source>
</reference>
<evidence type="ECO:0000256" key="6">
    <source>
        <dbReference type="SAM" id="MobiDB-lite"/>
    </source>
</evidence>
<organism evidence="8 9">
    <name type="scientific">Nocardia fusca</name>
    <dbReference type="NCBI Taxonomy" id="941183"/>
    <lineage>
        <taxon>Bacteria</taxon>
        <taxon>Bacillati</taxon>
        <taxon>Actinomycetota</taxon>
        <taxon>Actinomycetes</taxon>
        <taxon>Mycobacteriales</taxon>
        <taxon>Nocardiaceae</taxon>
        <taxon>Nocardia</taxon>
    </lineage>
</organism>
<dbReference type="EMBL" id="JBFAIH010000018">
    <property type="protein sequence ID" value="MEV0366173.1"/>
    <property type="molecule type" value="Genomic_DNA"/>
</dbReference>
<comment type="catalytic activity">
    <reaction evidence="5">
        <text>a 2'-deoxyadenosine in DNA + S-adenosyl-L-methionine = an N(6)-methyl-2'-deoxyadenosine in DNA + S-adenosyl-L-homocysteine + H(+)</text>
        <dbReference type="Rhea" id="RHEA:15197"/>
        <dbReference type="Rhea" id="RHEA-COMP:12418"/>
        <dbReference type="Rhea" id="RHEA-COMP:12419"/>
        <dbReference type="ChEBI" id="CHEBI:15378"/>
        <dbReference type="ChEBI" id="CHEBI:57856"/>
        <dbReference type="ChEBI" id="CHEBI:59789"/>
        <dbReference type="ChEBI" id="CHEBI:90615"/>
        <dbReference type="ChEBI" id="CHEBI:90616"/>
        <dbReference type="EC" id="2.1.1.72"/>
    </reaction>
</comment>
<name>A0ABV3FEU5_9NOCA</name>
<accession>A0ABV3FEU5</accession>
<feature type="compositionally biased region" description="Basic and acidic residues" evidence="6">
    <location>
        <begin position="313"/>
        <end position="323"/>
    </location>
</feature>
<evidence type="ECO:0000256" key="3">
    <source>
        <dbReference type="ARBA" id="ARBA00022679"/>
    </source>
</evidence>
<dbReference type="InterPro" id="IPR050953">
    <property type="entry name" value="N4_N6_ade-DNA_methylase"/>
</dbReference>
<keyword evidence="9" id="KW-1185">Reference proteome</keyword>
<dbReference type="Pfam" id="PF07669">
    <property type="entry name" value="Eco57I"/>
    <property type="match status" value="1"/>
</dbReference>
<evidence type="ECO:0000259" key="7">
    <source>
        <dbReference type="Pfam" id="PF07669"/>
    </source>
</evidence>
<dbReference type="CDD" id="cd02440">
    <property type="entry name" value="AdoMet_MTases"/>
    <property type="match status" value="1"/>
</dbReference>
<evidence type="ECO:0000256" key="4">
    <source>
        <dbReference type="ARBA" id="ARBA00022691"/>
    </source>
</evidence>
<dbReference type="GO" id="GO:0008168">
    <property type="term" value="F:methyltransferase activity"/>
    <property type="evidence" value="ECO:0007669"/>
    <property type="project" value="UniProtKB-KW"/>
</dbReference>
<dbReference type="InterPro" id="IPR002052">
    <property type="entry name" value="DNA_methylase_N6_adenine_CS"/>
</dbReference>
<keyword evidence="3" id="KW-0808">Transferase</keyword>
<dbReference type="EC" id="2.1.1.72" evidence="1"/>
<feature type="compositionally biased region" description="Low complexity" evidence="6">
    <location>
        <begin position="327"/>
        <end position="347"/>
    </location>
</feature>
<dbReference type="InterPro" id="IPR029063">
    <property type="entry name" value="SAM-dependent_MTases_sf"/>
</dbReference>
<keyword evidence="2 8" id="KW-0489">Methyltransferase</keyword>
<proteinExistence type="predicted"/>
<protein>
    <recommendedName>
        <fullName evidence="1">site-specific DNA-methyltransferase (adenine-specific)</fullName>
        <ecNumber evidence="1">2.1.1.72</ecNumber>
    </recommendedName>
</protein>
<dbReference type="PROSITE" id="PS00092">
    <property type="entry name" value="N6_MTASE"/>
    <property type="match status" value="1"/>
</dbReference>
<sequence>MGRDGAGARERKRHGRHYTPATLAGFLAGRVAARIDSTGPVRVLDPACGSGELLFAIRDALAGRLPGTPVELVGYDLDPAGLALARRRAARSGVEAEWRQSDFLADCAELPAESFDAVIANPPYVRTQQLGGAAAQALRGQFGLRGRIDLTHPFVAALPRLMAPGGVLGLLCANRFLTTKAGANLRALLLADLTPVELYDLGDTKLFEAAVLPAVTIAVRGAVRGDCRYVSVYEEEAGIAPDPESAGEPTADPGTVHPEIADPRIAGGEIADVGIAGGKGRDPGAAGSEGADLETAGSEGAGEIGAVRAVLPPRRDGSFERGPTRPGPQRRGAGQSPAGRAADARGGSRARGPDSCAGTANEERELFAALNGTTDAMVWRQGRRFAVTVGELAMEPGAAAASVGWRMSRVGHDDWLRGVSERMWRTFGDLGRIRVGIKTNADKVFIAAHWGDPADEPELLRDLITHHDLRPWWIDRSRRTRVLYPYELTRTHRVPVDLARYPRTAAYLERHREMLTARGYLTGAGREWFEHWVPQRPHLWRTPKVVFPDISDRPRFALDRSGAVVNGDCYWISLADLGGDAGAEDMACLMMGVANSSLGLRYYDAVCGNRLYSGRRRWITQYVSRLPLPDPGTPAALAIMRRVRELVAESEPGAAGQAELDELVDRAFAG</sequence>
<dbReference type="PANTHER" id="PTHR33841:SF1">
    <property type="entry name" value="DNA METHYLTRANSFERASE A"/>
    <property type="match status" value="1"/>
</dbReference>
<evidence type="ECO:0000313" key="8">
    <source>
        <dbReference type="EMBL" id="MEV0366173.1"/>
    </source>
</evidence>
<dbReference type="SUPFAM" id="SSF53335">
    <property type="entry name" value="S-adenosyl-L-methionine-dependent methyltransferases"/>
    <property type="match status" value="1"/>
</dbReference>
<keyword evidence="4" id="KW-0949">S-adenosyl-L-methionine</keyword>
<gene>
    <name evidence="8" type="ORF">AB0H72_26070</name>
</gene>
<evidence type="ECO:0000256" key="1">
    <source>
        <dbReference type="ARBA" id="ARBA00011900"/>
    </source>
</evidence>
<dbReference type="PRINTS" id="PR00507">
    <property type="entry name" value="N12N6MTFRASE"/>
</dbReference>
<dbReference type="RefSeq" id="WP_357983701.1">
    <property type="nucleotide sequence ID" value="NZ_JBFAIH010000018.1"/>
</dbReference>
<evidence type="ECO:0000256" key="2">
    <source>
        <dbReference type="ARBA" id="ARBA00022603"/>
    </source>
</evidence>